<comment type="caution">
    <text evidence="6">The sequence shown here is derived from an EMBL/GenBank/DDBJ whole genome shotgun (WGS) entry which is preliminary data.</text>
</comment>
<dbReference type="RefSeq" id="WP_226385757.1">
    <property type="nucleotide sequence ID" value="NZ_JADCKA010000015.1"/>
</dbReference>
<dbReference type="Proteomes" id="UP001516588">
    <property type="component" value="Unassembled WGS sequence"/>
</dbReference>
<accession>A0ABR9QYZ6</accession>
<name>A0ABR9QYZ6_9FIRM</name>
<evidence type="ECO:0000259" key="5">
    <source>
        <dbReference type="Pfam" id="PF04542"/>
    </source>
</evidence>
<sequence>MDKILLKTIYEKYGREVFLYILHLCGDVATAEDITQETFVKALLSLGDTHTNPKAWLYMVARNLTFNHRRKMKMFGLLFAAAKGHTTIML</sequence>
<dbReference type="EMBL" id="JADCKA010000015">
    <property type="protein sequence ID" value="MBE5036111.1"/>
    <property type="molecule type" value="Genomic_DNA"/>
</dbReference>
<dbReference type="InterPro" id="IPR039425">
    <property type="entry name" value="RNA_pol_sigma-70-like"/>
</dbReference>
<evidence type="ECO:0000256" key="3">
    <source>
        <dbReference type="ARBA" id="ARBA00023125"/>
    </source>
</evidence>
<dbReference type="PANTHER" id="PTHR43133">
    <property type="entry name" value="RNA POLYMERASE ECF-TYPE SIGMA FACTO"/>
    <property type="match status" value="1"/>
</dbReference>
<evidence type="ECO:0000256" key="2">
    <source>
        <dbReference type="ARBA" id="ARBA00023082"/>
    </source>
</evidence>
<keyword evidence="1" id="KW-0805">Transcription regulation</keyword>
<proteinExistence type="predicted"/>
<protein>
    <submittedName>
        <fullName evidence="6">RNA polymerase sigma factor</fullName>
    </submittedName>
</protein>
<keyword evidence="7" id="KW-1185">Reference proteome</keyword>
<dbReference type="SUPFAM" id="SSF88946">
    <property type="entry name" value="Sigma2 domain of RNA polymerase sigma factors"/>
    <property type="match status" value="1"/>
</dbReference>
<keyword evidence="2" id="KW-0731">Sigma factor</keyword>
<evidence type="ECO:0000313" key="7">
    <source>
        <dbReference type="Proteomes" id="UP001516588"/>
    </source>
</evidence>
<dbReference type="Pfam" id="PF04542">
    <property type="entry name" value="Sigma70_r2"/>
    <property type="match status" value="1"/>
</dbReference>
<dbReference type="InterPro" id="IPR007627">
    <property type="entry name" value="RNA_pol_sigma70_r2"/>
</dbReference>
<keyword evidence="3" id="KW-0238">DNA-binding</keyword>
<dbReference type="InterPro" id="IPR013325">
    <property type="entry name" value="RNA_pol_sigma_r2"/>
</dbReference>
<evidence type="ECO:0000256" key="4">
    <source>
        <dbReference type="ARBA" id="ARBA00023163"/>
    </source>
</evidence>
<keyword evidence="4" id="KW-0804">Transcription</keyword>
<reference evidence="6 7" key="1">
    <citation type="submission" date="2020-10" db="EMBL/GenBank/DDBJ databases">
        <title>ChiBAC.</title>
        <authorList>
            <person name="Zenner C."/>
            <person name="Hitch T.C.A."/>
            <person name="Clavel T."/>
        </authorList>
    </citation>
    <scope>NUCLEOTIDE SEQUENCE [LARGE SCALE GENOMIC DNA]</scope>
    <source>
        <strain evidence="6 7">DSM 108706</strain>
    </source>
</reference>
<evidence type="ECO:0000256" key="1">
    <source>
        <dbReference type="ARBA" id="ARBA00023015"/>
    </source>
</evidence>
<feature type="domain" description="RNA polymerase sigma-70 region 2" evidence="5">
    <location>
        <begin position="9"/>
        <end position="71"/>
    </location>
</feature>
<dbReference type="Gene3D" id="1.10.1740.10">
    <property type="match status" value="1"/>
</dbReference>
<gene>
    <name evidence="6" type="ORF">INF20_07480</name>
</gene>
<dbReference type="PANTHER" id="PTHR43133:SF8">
    <property type="entry name" value="RNA POLYMERASE SIGMA FACTOR HI_1459-RELATED"/>
    <property type="match status" value="1"/>
</dbReference>
<evidence type="ECO:0000313" key="6">
    <source>
        <dbReference type="EMBL" id="MBE5036111.1"/>
    </source>
</evidence>
<organism evidence="6 7">
    <name type="scientific">Gallibacter intestinalis</name>
    <dbReference type="NCBI Taxonomy" id="2779356"/>
    <lineage>
        <taxon>Bacteria</taxon>
        <taxon>Bacillati</taxon>
        <taxon>Bacillota</taxon>
        <taxon>Clostridia</taxon>
        <taxon>Eubacteriales</taxon>
        <taxon>Eubacteriaceae</taxon>
        <taxon>Gallibacter</taxon>
    </lineage>
</organism>